<evidence type="ECO:0000313" key="4">
    <source>
        <dbReference type="Proteomes" id="UP000447873"/>
    </source>
</evidence>
<feature type="region of interest" description="Disordered" evidence="1">
    <location>
        <begin position="183"/>
        <end position="203"/>
    </location>
</feature>
<dbReference type="PANTHER" id="PTHR36223:SF1">
    <property type="entry name" value="TRANSCRIPTION ELONGATION FACTOR EAF N-TERMINAL DOMAIN-CONTAINING PROTEIN"/>
    <property type="match status" value="1"/>
</dbReference>
<feature type="domain" description="DUF7918" evidence="2">
    <location>
        <begin position="9"/>
        <end position="235"/>
    </location>
</feature>
<proteinExistence type="predicted"/>
<name>A0A8H3VC09_VENIN</name>
<evidence type="ECO:0000313" key="3">
    <source>
        <dbReference type="EMBL" id="KAE9985910.1"/>
    </source>
</evidence>
<evidence type="ECO:0000256" key="1">
    <source>
        <dbReference type="SAM" id="MobiDB-lite"/>
    </source>
</evidence>
<comment type="caution">
    <text evidence="3">The sequence shown here is derived from an EMBL/GenBank/DDBJ whole genome shotgun (WGS) entry which is preliminary data.</text>
</comment>
<dbReference type="Pfam" id="PF25534">
    <property type="entry name" value="DUF7918"/>
    <property type="match status" value="1"/>
</dbReference>
<dbReference type="AlphaFoldDB" id="A0A8H3VC09"/>
<dbReference type="EMBL" id="WNWS01000036">
    <property type="protein sequence ID" value="KAE9985910.1"/>
    <property type="molecule type" value="Genomic_DNA"/>
</dbReference>
<accession>A0A8H3VC09</accession>
<organism evidence="3 4">
    <name type="scientific">Venturia inaequalis</name>
    <name type="common">Apple scab fungus</name>
    <dbReference type="NCBI Taxonomy" id="5025"/>
    <lineage>
        <taxon>Eukaryota</taxon>
        <taxon>Fungi</taxon>
        <taxon>Dikarya</taxon>
        <taxon>Ascomycota</taxon>
        <taxon>Pezizomycotina</taxon>
        <taxon>Dothideomycetes</taxon>
        <taxon>Pleosporomycetidae</taxon>
        <taxon>Venturiales</taxon>
        <taxon>Venturiaceae</taxon>
        <taxon>Venturia</taxon>
    </lineage>
</organism>
<feature type="compositionally biased region" description="Basic and acidic residues" evidence="1">
    <location>
        <begin position="286"/>
        <end position="305"/>
    </location>
</feature>
<feature type="region of interest" description="Disordered" evidence="1">
    <location>
        <begin position="275"/>
        <end position="321"/>
    </location>
</feature>
<dbReference type="Proteomes" id="UP000447873">
    <property type="component" value="Unassembled WGS sequence"/>
</dbReference>
<evidence type="ECO:0000259" key="2">
    <source>
        <dbReference type="Pfam" id="PF25534"/>
    </source>
</evidence>
<sequence>MAILSGFPGLEVVVTVNGNSLHEYDLPDDSDEITTNASTIKYIEAHPGTKFAVRTTAKGELKHIKNDLYWKVMVDGKEALLRDKISRHSSHPSIYDATIGGVKVASGNSVMERPFTFSALETDNDTINGSDSAIQAQVGGLGQISVKLYRVKYLPTTKSKAKKYMQDRDATKQSLTEKALKGRALSRQTTLGAPLPSKAKKGRSFDWIDPLHKPFATFTFRYRSMHDLHAEMIVSKPLPLEERDLDTLTLEEMHELLKRQANDLERQKLKRLIEENRRKLSGTTEGGKEENKDTKEKIKREHESAFGRSSSASASKRRQIKTIDLSAPKRRQIQATDLGAAKRRQIETIDLSEHGVKTAIKTEMNMGRGSMYGGNSNIGANKRHQYEIVDLTDG</sequence>
<dbReference type="PANTHER" id="PTHR36223">
    <property type="entry name" value="BETA-LACTAMASE-TYPE TRANSPEPTIDASE FOLD DOMAIN CONTAINING PROTEIN"/>
    <property type="match status" value="1"/>
</dbReference>
<protein>
    <recommendedName>
        <fullName evidence="2">DUF7918 domain-containing protein</fullName>
    </recommendedName>
</protein>
<dbReference type="InterPro" id="IPR057678">
    <property type="entry name" value="DUF7918"/>
</dbReference>
<gene>
    <name evidence="3" type="ORF">EG328_006750</name>
</gene>
<reference evidence="3 4" key="1">
    <citation type="submission" date="2018-12" db="EMBL/GenBank/DDBJ databases">
        <title>Venturia inaequalis Genome Resource.</title>
        <authorList>
            <person name="Lichtner F.J."/>
        </authorList>
    </citation>
    <scope>NUCLEOTIDE SEQUENCE [LARGE SCALE GENOMIC DNA]</scope>
    <source>
        <strain evidence="3 4">120213</strain>
    </source>
</reference>